<evidence type="ECO:0000313" key="2">
    <source>
        <dbReference type="EMBL" id="CAK1547021.1"/>
    </source>
</evidence>
<dbReference type="EMBL" id="CAVLEF010000009">
    <property type="protein sequence ID" value="CAK1547021.1"/>
    <property type="molecule type" value="Genomic_DNA"/>
</dbReference>
<evidence type="ECO:0000313" key="3">
    <source>
        <dbReference type="Proteomes" id="UP001497472"/>
    </source>
</evidence>
<dbReference type="Proteomes" id="UP001497472">
    <property type="component" value="Unassembled WGS sequence"/>
</dbReference>
<proteinExistence type="predicted"/>
<evidence type="ECO:0000256" key="1">
    <source>
        <dbReference type="SAM" id="MobiDB-lite"/>
    </source>
</evidence>
<sequence length="89" mass="9677">MPPRNFSLTSVVTCDGGRNSDGRLFTPSPTDSLGPIACPSSLIPTKRDPLQKPPINRTHSRSRLHHCQGNGERRGARPSPIRAPLSQPQ</sequence>
<name>A0AAV1JC54_9NEOP</name>
<comment type="caution">
    <text evidence="2">The sequence shown here is derived from an EMBL/GenBank/DDBJ whole genome shotgun (WGS) entry which is preliminary data.</text>
</comment>
<reference evidence="2 3" key="1">
    <citation type="submission" date="2023-11" db="EMBL/GenBank/DDBJ databases">
        <authorList>
            <person name="Okamura Y."/>
        </authorList>
    </citation>
    <scope>NUCLEOTIDE SEQUENCE [LARGE SCALE GENOMIC DNA]</scope>
</reference>
<keyword evidence="3" id="KW-1185">Reference proteome</keyword>
<feature type="region of interest" description="Disordered" evidence="1">
    <location>
        <begin position="1"/>
        <end position="89"/>
    </location>
</feature>
<protein>
    <submittedName>
        <fullName evidence="2">Uncharacterized protein</fullName>
    </submittedName>
</protein>
<gene>
    <name evidence="2" type="ORF">LNINA_LOCUS6522</name>
</gene>
<feature type="compositionally biased region" description="Polar residues" evidence="1">
    <location>
        <begin position="1"/>
        <end position="12"/>
    </location>
</feature>
<dbReference type="AlphaFoldDB" id="A0AAV1JC54"/>
<organism evidence="2 3">
    <name type="scientific">Leptosia nina</name>
    <dbReference type="NCBI Taxonomy" id="320188"/>
    <lineage>
        <taxon>Eukaryota</taxon>
        <taxon>Metazoa</taxon>
        <taxon>Ecdysozoa</taxon>
        <taxon>Arthropoda</taxon>
        <taxon>Hexapoda</taxon>
        <taxon>Insecta</taxon>
        <taxon>Pterygota</taxon>
        <taxon>Neoptera</taxon>
        <taxon>Endopterygota</taxon>
        <taxon>Lepidoptera</taxon>
        <taxon>Glossata</taxon>
        <taxon>Ditrysia</taxon>
        <taxon>Papilionoidea</taxon>
        <taxon>Pieridae</taxon>
        <taxon>Pierinae</taxon>
        <taxon>Leptosia</taxon>
    </lineage>
</organism>
<accession>A0AAV1JC54</accession>